<sequence>MMMMMMIVMMMMVMMMFMMMVNDDDDDGGGGGEDDDDNDDDNDDVDDVDYDVESARVNHDTQSAAQLQKNNSLCYFHCRKVVGAQQLGALWRLYPSSQEKRIELFTKGIILEGMLINVSSQNPFLIRGGDGEEIPSTKLTLSDLPLSVANDTVETALVKKGRKLRPKI</sequence>
<evidence type="ECO:0000256" key="1">
    <source>
        <dbReference type="SAM" id="MobiDB-lite"/>
    </source>
</evidence>
<feature type="region of interest" description="Disordered" evidence="1">
    <location>
        <begin position="26"/>
        <end position="47"/>
    </location>
</feature>
<dbReference type="Proteomes" id="UP000762676">
    <property type="component" value="Unassembled WGS sequence"/>
</dbReference>
<dbReference type="AlphaFoldDB" id="A0AAV4EGE6"/>
<dbReference type="EMBL" id="BMAT01000099">
    <property type="protein sequence ID" value="GFR59561.1"/>
    <property type="molecule type" value="Genomic_DNA"/>
</dbReference>
<keyword evidence="4" id="KW-1185">Reference proteome</keyword>
<organism evidence="3 4">
    <name type="scientific">Elysia marginata</name>
    <dbReference type="NCBI Taxonomy" id="1093978"/>
    <lineage>
        <taxon>Eukaryota</taxon>
        <taxon>Metazoa</taxon>
        <taxon>Spiralia</taxon>
        <taxon>Lophotrochozoa</taxon>
        <taxon>Mollusca</taxon>
        <taxon>Gastropoda</taxon>
        <taxon>Heterobranchia</taxon>
        <taxon>Euthyneura</taxon>
        <taxon>Panpulmonata</taxon>
        <taxon>Sacoglossa</taxon>
        <taxon>Placobranchoidea</taxon>
        <taxon>Plakobranchidae</taxon>
        <taxon>Elysia</taxon>
    </lineage>
</organism>
<evidence type="ECO:0000313" key="4">
    <source>
        <dbReference type="Proteomes" id="UP000762676"/>
    </source>
</evidence>
<evidence type="ECO:0000313" key="3">
    <source>
        <dbReference type="EMBL" id="GFR59561.1"/>
    </source>
</evidence>
<feature type="signal peptide" evidence="2">
    <location>
        <begin position="1"/>
        <end position="23"/>
    </location>
</feature>
<reference evidence="3 4" key="1">
    <citation type="journal article" date="2021" name="Elife">
        <title>Chloroplast acquisition without the gene transfer in kleptoplastic sea slugs, Plakobranchus ocellatus.</title>
        <authorList>
            <person name="Maeda T."/>
            <person name="Takahashi S."/>
            <person name="Yoshida T."/>
            <person name="Shimamura S."/>
            <person name="Takaki Y."/>
            <person name="Nagai Y."/>
            <person name="Toyoda A."/>
            <person name="Suzuki Y."/>
            <person name="Arimoto A."/>
            <person name="Ishii H."/>
            <person name="Satoh N."/>
            <person name="Nishiyama T."/>
            <person name="Hasebe M."/>
            <person name="Maruyama T."/>
            <person name="Minagawa J."/>
            <person name="Obokata J."/>
            <person name="Shigenobu S."/>
        </authorList>
    </citation>
    <scope>NUCLEOTIDE SEQUENCE [LARGE SCALE GENOMIC DNA]</scope>
</reference>
<protein>
    <submittedName>
        <fullName evidence="3">Uncharacterized protein</fullName>
    </submittedName>
</protein>
<proteinExistence type="predicted"/>
<name>A0AAV4EGE6_9GAST</name>
<evidence type="ECO:0000256" key="2">
    <source>
        <dbReference type="SAM" id="SignalP"/>
    </source>
</evidence>
<feature type="chain" id="PRO_5043898698" evidence="2">
    <location>
        <begin position="24"/>
        <end position="168"/>
    </location>
</feature>
<accession>A0AAV4EGE6</accession>
<keyword evidence="2" id="KW-0732">Signal</keyword>
<gene>
    <name evidence="3" type="ORF">ElyMa_000056500</name>
</gene>
<comment type="caution">
    <text evidence="3">The sequence shown here is derived from an EMBL/GenBank/DDBJ whole genome shotgun (WGS) entry which is preliminary data.</text>
</comment>